<comment type="similarity">
    <text evidence="1">Belongs to the KIN17 family.</text>
</comment>
<protein>
    <submittedName>
        <fullName evidence="5">DNA/RNA-binding protein KIN17</fullName>
    </submittedName>
</protein>
<dbReference type="GO" id="GO:0006260">
    <property type="term" value="P:DNA replication"/>
    <property type="evidence" value="ECO:0007669"/>
    <property type="project" value="TreeGrafter"/>
</dbReference>
<evidence type="ECO:0000313" key="5">
    <source>
        <dbReference type="EMBL" id="LAC27474.1"/>
    </source>
</evidence>
<dbReference type="GO" id="GO:0003690">
    <property type="term" value="F:double-stranded DNA binding"/>
    <property type="evidence" value="ECO:0007669"/>
    <property type="project" value="TreeGrafter"/>
</dbReference>
<dbReference type="InterPro" id="IPR041995">
    <property type="entry name" value="KOW_KIN17"/>
</dbReference>
<keyword evidence="2" id="KW-0175">Coiled coil</keyword>
<dbReference type="InterPro" id="IPR036236">
    <property type="entry name" value="Znf_C2H2_sf"/>
</dbReference>
<dbReference type="PANTHER" id="PTHR12805:SF0">
    <property type="entry name" value="DNA_RNA-BINDING PROTEIN KIN17"/>
    <property type="match status" value="1"/>
</dbReference>
<feature type="coiled-coil region" evidence="2">
    <location>
        <begin position="154"/>
        <end position="181"/>
    </location>
</feature>
<dbReference type="Gene3D" id="2.30.30.30">
    <property type="match status" value="1"/>
</dbReference>
<dbReference type="InterPro" id="IPR037321">
    <property type="entry name" value="KIN17-like"/>
</dbReference>
<dbReference type="InterPro" id="IPR056767">
    <property type="entry name" value="C2H2-Znf_KIN17"/>
</dbReference>
<organism evidence="5">
    <name type="scientific">Hirondellea gigas</name>
    <dbReference type="NCBI Taxonomy" id="1518452"/>
    <lineage>
        <taxon>Eukaryota</taxon>
        <taxon>Metazoa</taxon>
        <taxon>Ecdysozoa</taxon>
        <taxon>Arthropoda</taxon>
        <taxon>Crustacea</taxon>
        <taxon>Multicrustacea</taxon>
        <taxon>Malacostraca</taxon>
        <taxon>Eumalacostraca</taxon>
        <taxon>Peracarida</taxon>
        <taxon>Amphipoda</taxon>
        <taxon>Amphilochidea</taxon>
        <taxon>Lysianassida</taxon>
        <taxon>Lysianassidira</taxon>
        <taxon>Lysianassoidea</taxon>
        <taxon>Lysianassidae</taxon>
        <taxon>Hirondellea</taxon>
    </lineage>
</organism>
<dbReference type="InterPro" id="IPR014722">
    <property type="entry name" value="Rib_uL2_dom2"/>
</dbReference>
<dbReference type="Gene3D" id="2.30.30.140">
    <property type="match status" value="1"/>
</dbReference>
<evidence type="ECO:0000256" key="3">
    <source>
        <dbReference type="SAM" id="MobiDB-lite"/>
    </source>
</evidence>
<dbReference type="Pfam" id="PF25092">
    <property type="entry name" value="SH3_KIN17_C"/>
    <property type="match status" value="1"/>
</dbReference>
<reference evidence="5" key="1">
    <citation type="submission" date="2017-11" db="EMBL/GenBank/DDBJ databases">
        <title>The sensing device of the deep-sea amphipod.</title>
        <authorList>
            <person name="Kobayashi H."/>
            <person name="Nagahama T."/>
            <person name="Arai W."/>
            <person name="Sasagawa Y."/>
            <person name="Umeda M."/>
            <person name="Hayashi T."/>
            <person name="Nikaido I."/>
            <person name="Watanabe H."/>
            <person name="Oguri K."/>
            <person name="Kitazato H."/>
            <person name="Fujioka K."/>
            <person name="Kido Y."/>
            <person name="Takami H."/>
        </authorList>
    </citation>
    <scope>NUCLEOTIDE SEQUENCE</scope>
    <source>
        <tissue evidence="5">Whole body</tissue>
    </source>
</reference>
<dbReference type="Pfam" id="PF10357">
    <property type="entry name" value="WH_KIN17"/>
    <property type="match status" value="1"/>
</dbReference>
<dbReference type="SMART" id="SM01253">
    <property type="entry name" value="Kin17_mid"/>
    <property type="match status" value="1"/>
</dbReference>
<dbReference type="InterPro" id="IPR019447">
    <property type="entry name" value="DNA/RNA-bd_Kin17_WH-like_dom"/>
</dbReference>
<dbReference type="SUPFAM" id="SSF57667">
    <property type="entry name" value="beta-beta-alpha zinc fingers"/>
    <property type="match status" value="1"/>
</dbReference>
<sequence length="457" mass="52618">MPKHDFLTPKAIGNRIKSKGLQKLRWFCQMCSKQCRDENGFKCHCLSESHARQMSIFSSNPGSFMNEYSRDFERGFMQIVRVRGKRIKANTVYQAYISEPQHVHMNSTIWSTLSSFVQYLGKTGQCIVDKGEKHWYLKYIDRDPRTVARQAATVRKEKLALDDEERNLKMIEHQILLANRASDRPDEEDKEIVSDFNMAERSVDAKIGFSFREPTDESNQTPVLDVNDGLDASDSAGSKRKLPTSSSSRDSAVSLSLNSKRSKTDIESRRPKSKKKYSSAESVLDSLMSEDRERAERKRFHEERQNSRKRDRFSSSNESGPKKSKKADHIRKNWIQDGLIVKIVNEKFMAGRFHNKKGTIIKVHDSFVAEITLLKTRETIKIDQNYCETVIPSYGKPIQIVNGEYCGLRGTLESIDQESFSASVKLSNRKQSDDKNRIISDLEYVHICKFDPEFSPR</sequence>
<dbReference type="EMBL" id="IACT01008362">
    <property type="protein sequence ID" value="LAC27474.1"/>
    <property type="molecule type" value="mRNA"/>
</dbReference>
<dbReference type="AlphaFoldDB" id="A0A6A7GAZ4"/>
<evidence type="ECO:0000256" key="1">
    <source>
        <dbReference type="ARBA" id="ARBA00008517"/>
    </source>
</evidence>
<evidence type="ECO:0000259" key="4">
    <source>
        <dbReference type="SMART" id="SM01253"/>
    </source>
</evidence>
<feature type="domain" description="DNA/RNA-binding protein Kin17 WH-like" evidence="4">
    <location>
        <begin position="52"/>
        <end position="176"/>
    </location>
</feature>
<dbReference type="Pfam" id="PF25095">
    <property type="entry name" value="C2H2-zf_KIN17"/>
    <property type="match status" value="1"/>
</dbReference>
<dbReference type="PANTHER" id="PTHR12805">
    <property type="entry name" value="KIN17 KIN, ANTIGENIC DETERMINANT OF RECA PROTEIN HOMOLOG"/>
    <property type="match status" value="1"/>
</dbReference>
<accession>A0A6A7GAZ4</accession>
<dbReference type="InterPro" id="IPR038254">
    <property type="entry name" value="KIN17_WH-like_sf"/>
</dbReference>
<dbReference type="GO" id="GO:0005634">
    <property type="term" value="C:nucleus"/>
    <property type="evidence" value="ECO:0007669"/>
    <property type="project" value="TreeGrafter"/>
</dbReference>
<feature type="compositionally biased region" description="Low complexity" evidence="3">
    <location>
        <begin position="245"/>
        <end position="259"/>
    </location>
</feature>
<dbReference type="Gene3D" id="1.10.10.2030">
    <property type="entry name" value="DNA/RNA-binding protein Kin17, conserved domain"/>
    <property type="match status" value="1"/>
</dbReference>
<evidence type="ECO:0000256" key="2">
    <source>
        <dbReference type="SAM" id="Coils"/>
    </source>
</evidence>
<dbReference type="GO" id="GO:0006974">
    <property type="term" value="P:DNA damage response"/>
    <property type="evidence" value="ECO:0007669"/>
    <property type="project" value="TreeGrafter"/>
</dbReference>
<dbReference type="InterPro" id="IPR041330">
    <property type="entry name" value="KN17_SH3"/>
</dbReference>
<name>A0A6A7GAZ4_9CRUS</name>
<proteinExistence type="evidence at transcript level"/>
<feature type="region of interest" description="Disordered" evidence="3">
    <location>
        <begin position="211"/>
        <end position="329"/>
    </location>
</feature>
<feature type="compositionally biased region" description="Basic and acidic residues" evidence="3">
    <location>
        <begin position="289"/>
        <end position="308"/>
    </location>
</feature>
<dbReference type="Pfam" id="PF18131">
    <property type="entry name" value="KN17_SH3"/>
    <property type="match status" value="1"/>
</dbReference>